<gene>
    <name evidence="8" type="ORF">A7Q10_05305</name>
</gene>
<accession>A0A4Y8PG62</accession>
<dbReference type="InterPro" id="IPR009451">
    <property type="entry name" value="Metamine_DH_Hvc"/>
</dbReference>
<dbReference type="InterPro" id="IPR015943">
    <property type="entry name" value="WD40/YVTN_repeat-like_dom_sf"/>
</dbReference>
<evidence type="ECO:0000256" key="3">
    <source>
        <dbReference type="ARBA" id="ARBA00022448"/>
    </source>
</evidence>
<protein>
    <submittedName>
        <fullName evidence="8">Methylamine dehydrogenase</fullName>
    </submittedName>
</protein>
<keyword evidence="6" id="KW-0249">Electron transport</keyword>
<dbReference type="Gene3D" id="2.130.10.10">
    <property type="entry name" value="YVTN repeat-like/Quinoprotein amine dehydrogenase"/>
    <property type="match status" value="1"/>
</dbReference>
<dbReference type="AlphaFoldDB" id="A0A4Y8PG62"/>
<keyword evidence="5" id="KW-0574">Periplasm</keyword>
<evidence type="ECO:0000313" key="9">
    <source>
        <dbReference type="Proteomes" id="UP000297713"/>
    </source>
</evidence>
<evidence type="ECO:0000313" key="8">
    <source>
        <dbReference type="EMBL" id="TFE71150.1"/>
    </source>
</evidence>
<reference evidence="8 9" key="1">
    <citation type="submission" date="2016-05" db="EMBL/GenBank/DDBJ databases">
        <title>Diversity and Homogeneity among Thermoacidophilic Verrucomicrobia Methanotrophs Linked with Geographical Origin.</title>
        <authorList>
            <person name="Erikstad H.-A."/>
            <person name="Smestad N.B."/>
            <person name="Ceballos R.M."/>
            <person name="Birkeland N.-K."/>
        </authorList>
    </citation>
    <scope>NUCLEOTIDE SEQUENCE [LARGE SCALE GENOMIC DNA]</scope>
    <source>
        <strain evidence="8 9">Phi</strain>
    </source>
</reference>
<keyword evidence="9" id="KW-1185">Reference proteome</keyword>
<dbReference type="GO" id="GO:0030058">
    <property type="term" value="F:aliphatic amine dehydrogenase activity"/>
    <property type="evidence" value="ECO:0007669"/>
    <property type="project" value="InterPro"/>
</dbReference>
<evidence type="ECO:0000256" key="4">
    <source>
        <dbReference type="ARBA" id="ARBA00022729"/>
    </source>
</evidence>
<name>A0A4Y8PG62_9BACT</name>
<dbReference type="Proteomes" id="UP000297713">
    <property type="component" value="Unassembled WGS sequence"/>
</dbReference>
<evidence type="ECO:0000256" key="5">
    <source>
        <dbReference type="ARBA" id="ARBA00022764"/>
    </source>
</evidence>
<dbReference type="GO" id="GO:0042597">
    <property type="term" value="C:periplasmic space"/>
    <property type="evidence" value="ECO:0007669"/>
    <property type="project" value="UniProtKB-SubCell"/>
</dbReference>
<organism evidence="8 9">
    <name type="scientific">Methylacidiphilum caldifontis</name>
    <dbReference type="NCBI Taxonomy" id="2795386"/>
    <lineage>
        <taxon>Bacteria</taxon>
        <taxon>Pseudomonadati</taxon>
        <taxon>Verrucomicrobiota</taxon>
        <taxon>Methylacidiphilae</taxon>
        <taxon>Methylacidiphilales</taxon>
        <taxon>Methylacidiphilaceae</taxon>
        <taxon>Methylacidiphilum (ex Ratnadevi et al. 2023)</taxon>
    </lineage>
</organism>
<sequence length="345" mass="39439">MIESFKTLSLPPLSAEQIFVVALNRAFFIDIQNQRVLGMIDLGYVGNIVISADAQYVYAVESFYSRGTRGKRTDVVTLYDMKNLSVVDEIEIPPKRFLCVIKKYTQALSNDGRFLLVCNITPASSVTVVDLHKKKFVREIATPGYVLLYPYESRRFAMFGQEGSLLLFSLNDEGHLQQKNRIPAGFSLNDPLFEHGVYLKRTNRYCFISYEGRIKLLQLSGPTAQWEKSWDITQGSDYRPCGWQLLSCDSLENNLYILMHKAGKDKHKESGKEVWVVDLVDQKVSRKIELERPVDSIHIVGKEKTYLCGLNHKGYLDIYDLQKVGRTAFIEELGEGAFLLLSYEF</sequence>
<dbReference type="OrthoDB" id="185182at2"/>
<comment type="similarity">
    <text evidence="2">Belongs to the aromatic amine dehydrogenase heavy chain family.</text>
</comment>
<dbReference type="Pfam" id="PF06433">
    <property type="entry name" value="Me-amine-dh_H"/>
    <property type="match status" value="1"/>
</dbReference>
<dbReference type="InterPro" id="IPR011044">
    <property type="entry name" value="Quino_amine_DH_bsu"/>
</dbReference>
<dbReference type="SUPFAM" id="SSF50969">
    <property type="entry name" value="YVTN repeat-like/Quinoprotein amine dehydrogenase"/>
    <property type="match status" value="1"/>
</dbReference>
<keyword evidence="3" id="KW-0813">Transport</keyword>
<evidence type="ECO:0000256" key="1">
    <source>
        <dbReference type="ARBA" id="ARBA00004418"/>
    </source>
</evidence>
<comment type="subcellular location">
    <subcellularLocation>
        <location evidence="1">Periplasm</location>
    </subcellularLocation>
</comment>
<comment type="caution">
    <text evidence="8">The sequence shown here is derived from an EMBL/GenBank/DDBJ whole genome shotgun (WGS) entry which is preliminary data.</text>
</comment>
<keyword evidence="4" id="KW-0732">Signal</keyword>
<evidence type="ECO:0000256" key="7">
    <source>
        <dbReference type="ARBA" id="ARBA00023002"/>
    </source>
</evidence>
<evidence type="ECO:0000256" key="6">
    <source>
        <dbReference type="ARBA" id="ARBA00022982"/>
    </source>
</evidence>
<proteinExistence type="inferred from homology"/>
<dbReference type="EMBL" id="LXQC01000090">
    <property type="protein sequence ID" value="TFE71150.1"/>
    <property type="molecule type" value="Genomic_DNA"/>
</dbReference>
<keyword evidence="7" id="KW-0560">Oxidoreductase</keyword>
<evidence type="ECO:0000256" key="2">
    <source>
        <dbReference type="ARBA" id="ARBA00010548"/>
    </source>
</evidence>